<dbReference type="PANTHER" id="PTHR11851">
    <property type="entry name" value="METALLOPROTEASE"/>
    <property type="match status" value="1"/>
</dbReference>
<evidence type="ECO:0000313" key="3">
    <source>
        <dbReference type="EMBL" id="PIR88848.1"/>
    </source>
</evidence>
<evidence type="ECO:0000256" key="1">
    <source>
        <dbReference type="ARBA" id="ARBA00007261"/>
    </source>
</evidence>
<dbReference type="InterPro" id="IPR007863">
    <property type="entry name" value="Peptidase_M16_C"/>
</dbReference>
<feature type="non-terminal residue" evidence="3">
    <location>
        <position position="1"/>
    </location>
</feature>
<dbReference type="PANTHER" id="PTHR11851:SF49">
    <property type="entry name" value="MITOCHONDRIAL-PROCESSING PEPTIDASE SUBUNIT ALPHA"/>
    <property type="match status" value="1"/>
</dbReference>
<evidence type="ECO:0000259" key="2">
    <source>
        <dbReference type="Pfam" id="PF05193"/>
    </source>
</evidence>
<accession>A0A2H0UR08</accession>
<dbReference type="InterPro" id="IPR011249">
    <property type="entry name" value="Metalloenz_LuxS/M16"/>
</dbReference>
<dbReference type="InterPro" id="IPR050361">
    <property type="entry name" value="MPP/UQCRC_Complex"/>
</dbReference>
<dbReference type="EMBL" id="PFBB01000001">
    <property type="protein sequence ID" value="PIR88848.1"/>
    <property type="molecule type" value="Genomic_DNA"/>
</dbReference>
<dbReference type="SUPFAM" id="SSF63411">
    <property type="entry name" value="LuxS/MPP-like metallohydrolase"/>
    <property type="match status" value="1"/>
</dbReference>
<dbReference type="AlphaFoldDB" id="A0A2H0UR08"/>
<feature type="non-terminal residue" evidence="3">
    <location>
        <position position="246"/>
    </location>
</feature>
<dbReference type="Gene3D" id="3.30.830.10">
    <property type="entry name" value="Metalloenzyme, LuxS/M16 peptidase-like"/>
    <property type="match status" value="1"/>
</dbReference>
<comment type="caution">
    <text evidence="3">The sequence shown here is derived from an EMBL/GenBank/DDBJ whole genome shotgun (WGS) entry which is preliminary data.</text>
</comment>
<dbReference type="Proteomes" id="UP000229615">
    <property type="component" value="Unassembled WGS sequence"/>
</dbReference>
<evidence type="ECO:0000313" key="4">
    <source>
        <dbReference type="Proteomes" id="UP000229615"/>
    </source>
</evidence>
<feature type="domain" description="Peptidase M16 C-terminal" evidence="2">
    <location>
        <begin position="120"/>
        <end position="238"/>
    </location>
</feature>
<comment type="similarity">
    <text evidence="1">Belongs to the peptidase M16 family.</text>
</comment>
<name>A0A2H0UR08_9BACT</name>
<dbReference type="GO" id="GO:0046872">
    <property type="term" value="F:metal ion binding"/>
    <property type="evidence" value="ECO:0007669"/>
    <property type="project" value="InterPro"/>
</dbReference>
<gene>
    <name evidence="3" type="ORF">COU09_00005</name>
</gene>
<reference evidence="4" key="1">
    <citation type="submission" date="2017-09" db="EMBL/GenBank/DDBJ databases">
        <title>Depth-based differentiation of microbial function through sediment-hosted aquifers and enrichment of novel symbionts in the deep terrestrial subsurface.</title>
        <authorList>
            <person name="Probst A.J."/>
            <person name="Ladd B."/>
            <person name="Jarett J.K."/>
            <person name="Geller-Mcgrath D.E."/>
            <person name="Sieber C.M.K."/>
            <person name="Emerson J.B."/>
            <person name="Anantharaman K."/>
            <person name="Thomas B.C."/>
            <person name="Malmstrom R."/>
            <person name="Stieglmeier M."/>
            <person name="Klingl A."/>
            <person name="Woyke T."/>
            <person name="Ryan C.M."/>
            <person name="Banfield J.F."/>
        </authorList>
    </citation>
    <scope>NUCLEOTIDE SEQUENCE [LARGE SCALE GENOMIC DNA]</scope>
</reference>
<sequence>HLISAKFEKLAMRKTNLPPWAIGELVDEYSATTSKEFAHYFFSNSRKEAEQGASMLAQSLTLKTEDISSAKINREKKIILSEIKEDASFRKIQFFIDQVRPLNANHKNPIIGSKKTISQFSKDQCAAHYRNLYSASNLIVVINGSLSKKQLKKISSAFEKLPQFKSSIQTENRPISHERVVLHIDDQSPEIELSINLYPSARTYQDALQWYFLTWILNLYIEYHLRDKKGLVYTIDAYRKIIDHHV</sequence>
<dbReference type="Pfam" id="PF05193">
    <property type="entry name" value="Peptidase_M16_C"/>
    <property type="match status" value="1"/>
</dbReference>
<organism evidence="3 4">
    <name type="scientific">Candidatus Harrisonbacteria bacterium CG10_big_fil_rev_8_21_14_0_10_44_23</name>
    <dbReference type="NCBI Taxonomy" id="1974585"/>
    <lineage>
        <taxon>Bacteria</taxon>
        <taxon>Candidatus Harrisoniibacteriota</taxon>
    </lineage>
</organism>
<protein>
    <recommendedName>
        <fullName evidence="2">Peptidase M16 C-terminal domain-containing protein</fullName>
    </recommendedName>
</protein>
<proteinExistence type="inferred from homology"/>